<dbReference type="InterPro" id="IPR036890">
    <property type="entry name" value="HATPase_C_sf"/>
</dbReference>
<feature type="transmembrane region" description="Helical" evidence="11">
    <location>
        <begin position="159"/>
        <end position="185"/>
    </location>
</feature>
<proteinExistence type="predicted"/>
<evidence type="ECO:0000256" key="7">
    <source>
        <dbReference type="ARBA" id="ARBA00022777"/>
    </source>
</evidence>
<dbReference type="RefSeq" id="WP_155096521.1">
    <property type="nucleotide sequence ID" value="NZ_WMIE01000011.1"/>
</dbReference>
<dbReference type="InterPro" id="IPR005467">
    <property type="entry name" value="His_kinase_dom"/>
</dbReference>
<dbReference type="EC" id="2.7.13.3" evidence="3"/>
<evidence type="ECO:0000256" key="3">
    <source>
        <dbReference type="ARBA" id="ARBA00012438"/>
    </source>
</evidence>
<evidence type="ECO:0000256" key="8">
    <source>
        <dbReference type="ARBA" id="ARBA00022989"/>
    </source>
</evidence>
<dbReference type="InterPro" id="IPR036097">
    <property type="entry name" value="HisK_dim/P_sf"/>
</dbReference>
<dbReference type="GO" id="GO:0005886">
    <property type="term" value="C:plasma membrane"/>
    <property type="evidence" value="ECO:0007669"/>
    <property type="project" value="TreeGrafter"/>
</dbReference>
<dbReference type="PRINTS" id="PR00344">
    <property type="entry name" value="BCTRLSENSOR"/>
</dbReference>
<dbReference type="AlphaFoldDB" id="A0A6L6JD80"/>
<evidence type="ECO:0000256" key="5">
    <source>
        <dbReference type="ARBA" id="ARBA00022679"/>
    </source>
</evidence>
<dbReference type="Pfam" id="PF00512">
    <property type="entry name" value="HisKA"/>
    <property type="match status" value="1"/>
</dbReference>
<dbReference type="Gene3D" id="3.30.565.10">
    <property type="entry name" value="Histidine kinase-like ATPase, C-terminal domain"/>
    <property type="match status" value="1"/>
</dbReference>
<accession>A0A6L6JD80</accession>
<keyword evidence="14" id="KW-1185">Reference proteome</keyword>
<dbReference type="EMBL" id="WMIE01000011">
    <property type="protein sequence ID" value="MTH79165.1"/>
    <property type="molecule type" value="Genomic_DNA"/>
</dbReference>
<dbReference type="GO" id="GO:0000155">
    <property type="term" value="F:phosphorelay sensor kinase activity"/>
    <property type="evidence" value="ECO:0007669"/>
    <property type="project" value="InterPro"/>
</dbReference>
<dbReference type="InterPro" id="IPR004358">
    <property type="entry name" value="Sig_transdc_His_kin-like_C"/>
</dbReference>
<evidence type="ECO:0000256" key="4">
    <source>
        <dbReference type="ARBA" id="ARBA00022553"/>
    </source>
</evidence>
<reference evidence="13 14" key="1">
    <citation type="submission" date="2019-11" db="EMBL/GenBank/DDBJ databases">
        <authorList>
            <person name="Dong K."/>
        </authorList>
    </citation>
    <scope>NUCLEOTIDE SEQUENCE [LARGE SCALE GENOMIC DNA]</scope>
    <source>
        <strain evidence="13 14">NBRC 111993</strain>
    </source>
</reference>
<evidence type="ECO:0000313" key="14">
    <source>
        <dbReference type="Proteomes" id="UP000478183"/>
    </source>
</evidence>
<dbReference type="InterPro" id="IPR050428">
    <property type="entry name" value="TCS_sensor_his_kinase"/>
</dbReference>
<comment type="caution">
    <text evidence="13">The sequence shown here is derived from an EMBL/GenBank/DDBJ whole genome shotgun (WGS) entry which is preliminary data.</text>
</comment>
<keyword evidence="10 11" id="KW-0472">Membrane</keyword>
<dbReference type="CDD" id="cd00075">
    <property type="entry name" value="HATPase"/>
    <property type="match status" value="1"/>
</dbReference>
<dbReference type="PROSITE" id="PS50109">
    <property type="entry name" value="HIS_KIN"/>
    <property type="match status" value="1"/>
</dbReference>
<evidence type="ECO:0000256" key="11">
    <source>
        <dbReference type="SAM" id="Phobius"/>
    </source>
</evidence>
<keyword evidence="9" id="KW-0902">Two-component regulatory system</keyword>
<sequence length="451" mass="48898">MSGRAQTLRWRITRGLILFQIVAFVVLSVIMLGLVFHASFSGVIVSGEAGRAVAASIVRNDDGALVVRPTESLQAIREASPAFWFIVEAEDGARAMSGAPPAFALNMIDDAPRLKAMDMRSAKDDPSLTAKFERRSGPAGELVLLVGGGAFISDFKATLLLALMVIVVPVTVLILLTLAIVPAFVRRSLASILDVSRQVAQIDYDSRGRQLPSNDLPDEIVPIIEGMNEALSRLDAGIEATEQFFMNAAHELRTPIAIAQLRIDALPDGPDRDNLRQIIRRLSAMAHQLLEIERFRQGSLTHDRLDLGEILSGVVADLAPYAVARGYDLSLDKPEQPVRITGDRESLDRMIINVLQNAVQHGDGRGTIAVRLYPSGIIEVQDEGPGIPLEDRSHVFEPFYRRNPHGAGAGLGLKMVRDIAQAHGGDVAIVDGSFGATFRIRLPVQHGQSTP</sequence>
<feature type="domain" description="Histidine kinase" evidence="12">
    <location>
        <begin position="247"/>
        <end position="446"/>
    </location>
</feature>
<dbReference type="Gene3D" id="1.10.287.130">
    <property type="match status" value="1"/>
</dbReference>
<dbReference type="Pfam" id="PF02518">
    <property type="entry name" value="HATPase_c"/>
    <property type="match status" value="1"/>
</dbReference>
<dbReference type="SMART" id="SM00387">
    <property type="entry name" value="HATPase_c"/>
    <property type="match status" value="1"/>
</dbReference>
<dbReference type="SMART" id="SM00388">
    <property type="entry name" value="HisKA"/>
    <property type="match status" value="1"/>
</dbReference>
<gene>
    <name evidence="13" type="ORF">GL286_15670</name>
</gene>
<dbReference type="SUPFAM" id="SSF55874">
    <property type="entry name" value="ATPase domain of HSP90 chaperone/DNA topoisomerase II/histidine kinase"/>
    <property type="match status" value="1"/>
</dbReference>
<keyword evidence="8 11" id="KW-1133">Transmembrane helix</keyword>
<evidence type="ECO:0000256" key="10">
    <source>
        <dbReference type="ARBA" id="ARBA00023136"/>
    </source>
</evidence>
<evidence type="ECO:0000256" key="1">
    <source>
        <dbReference type="ARBA" id="ARBA00000085"/>
    </source>
</evidence>
<feature type="transmembrane region" description="Helical" evidence="11">
    <location>
        <begin position="12"/>
        <end position="36"/>
    </location>
</feature>
<comment type="catalytic activity">
    <reaction evidence="1">
        <text>ATP + protein L-histidine = ADP + protein N-phospho-L-histidine.</text>
        <dbReference type="EC" id="2.7.13.3"/>
    </reaction>
</comment>
<evidence type="ECO:0000256" key="6">
    <source>
        <dbReference type="ARBA" id="ARBA00022692"/>
    </source>
</evidence>
<organism evidence="13 14">
    <name type="scientific">Paracoccus aestuariivivens</name>
    <dbReference type="NCBI Taxonomy" id="1820333"/>
    <lineage>
        <taxon>Bacteria</taxon>
        <taxon>Pseudomonadati</taxon>
        <taxon>Pseudomonadota</taxon>
        <taxon>Alphaproteobacteria</taxon>
        <taxon>Rhodobacterales</taxon>
        <taxon>Paracoccaceae</taxon>
        <taxon>Paracoccus</taxon>
    </lineage>
</organism>
<protein>
    <recommendedName>
        <fullName evidence="3">histidine kinase</fullName>
        <ecNumber evidence="3">2.7.13.3</ecNumber>
    </recommendedName>
</protein>
<comment type="subcellular location">
    <subcellularLocation>
        <location evidence="2">Membrane</location>
        <topology evidence="2">Multi-pass membrane protein</topology>
    </subcellularLocation>
</comment>
<dbReference type="InterPro" id="IPR003594">
    <property type="entry name" value="HATPase_dom"/>
</dbReference>
<dbReference type="CDD" id="cd00082">
    <property type="entry name" value="HisKA"/>
    <property type="match status" value="1"/>
</dbReference>
<dbReference type="SUPFAM" id="SSF47384">
    <property type="entry name" value="Homodimeric domain of signal transducing histidine kinase"/>
    <property type="match status" value="1"/>
</dbReference>
<evidence type="ECO:0000313" key="13">
    <source>
        <dbReference type="EMBL" id="MTH79165.1"/>
    </source>
</evidence>
<evidence type="ECO:0000256" key="2">
    <source>
        <dbReference type="ARBA" id="ARBA00004141"/>
    </source>
</evidence>
<dbReference type="InterPro" id="IPR003661">
    <property type="entry name" value="HisK_dim/P_dom"/>
</dbReference>
<dbReference type="PANTHER" id="PTHR45436">
    <property type="entry name" value="SENSOR HISTIDINE KINASE YKOH"/>
    <property type="match status" value="1"/>
</dbReference>
<dbReference type="OrthoDB" id="9815202at2"/>
<name>A0A6L6JD80_9RHOB</name>
<keyword evidence="6 11" id="KW-0812">Transmembrane</keyword>
<dbReference type="Proteomes" id="UP000478183">
    <property type="component" value="Unassembled WGS sequence"/>
</dbReference>
<keyword evidence="4" id="KW-0597">Phosphoprotein</keyword>
<keyword evidence="7" id="KW-0418">Kinase</keyword>
<dbReference type="PANTHER" id="PTHR45436:SF15">
    <property type="entry name" value="SENSOR HISTIDINE KINASE CUSS"/>
    <property type="match status" value="1"/>
</dbReference>
<evidence type="ECO:0000259" key="12">
    <source>
        <dbReference type="PROSITE" id="PS50109"/>
    </source>
</evidence>
<evidence type="ECO:0000256" key="9">
    <source>
        <dbReference type="ARBA" id="ARBA00023012"/>
    </source>
</evidence>
<keyword evidence="5" id="KW-0808">Transferase</keyword>